<dbReference type="AlphaFoldDB" id="A0A8A1V131"/>
<reference evidence="3" key="1">
    <citation type="submission" date="2012-12" db="EMBL/GenBank/DDBJ databases">
        <authorList>
            <person name="Pethick F.E."/>
            <person name="MacFadyen A.C."/>
            <person name="Tang Z."/>
            <person name="Sangal V."/>
            <person name="Tze-Tze L."/>
            <person name="Chu J."/>
            <person name="Guo M."/>
            <person name="Kirby R."/>
            <person name="Hoskisson P.A."/>
            <person name="Herron P.R."/>
            <person name="Hunter I.S."/>
        </authorList>
    </citation>
    <scope>NUCLEOTIDE SEQUENCE</scope>
    <source>
        <strain evidence="3">ATCC 10970</strain>
    </source>
</reference>
<feature type="transmembrane region" description="Helical" evidence="2">
    <location>
        <begin position="34"/>
        <end position="56"/>
    </location>
</feature>
<name>A0A8A1V131_STRR1</name>
<dbReference type="EMBL" id="CP048261">
    <property type="protein sequence ID" value="QST84135.1"/>
    <property type="molecule type" value="Genomic_DNA"/>
</dbReference>
<accession>A0A8A1V131</accession>
<dbReference type="RefSeq" id="WP_030190279.1">
    <property type="nucleotide sequence ID" value="NZ_CP048261.1"/>
</dbReference>
<reference evidence="3" key="2">
    <citation type="submission" date="2020-01" db="EMBL/GenBank/DDBJ databases">
        <authorList>
            <person name="Algora L."/>
            <person name="Schniete J.K."/>
            <person name="MacFadyen A."/>
            <person name="Hoskisson P.A."/>
            <person name="Hunter I.S."/>
            <person name="Herron P.R."/>
        </authorList>
    </citation>
    <scope>NUCLEOTIDE SEQUENCE</scope>
    <source>
        <strain evidence="3">ATCC 10970</strain>
    </source>
</reference>
<evidence type="ECO:0000313" key="3">
    <source>
        <dbReference type="EMBL" id="QST84135.1"/>
    </source>
</evidence>
<keyword evidence="2" id="KW-0812">Transmembrane</keyword>
<feature type="transmembrane region" description="Helical" evidence="2">
    <location>
        <begin position="101"/>
        <end position="118"/>
    </location>
</feature>
<reference evidence="3" key="3">
    <citation type="journal article" date="2021" name="bioRxiv">
        <title>Bilateral symmetry of linear streptomycete chromosomes.</title>
        <authorList>
            <person name="Algora-Gallardo L."/>
            <person name="Schniete J.K."/>
            <person name="Mark D.R."/>
            <person name="Hunter I.S."/>
            <person name="Herron P.R."/>
        </authorList>
    </citation>
    <scope>NUCLEOTIDE SEQUENCE</scope>
    <source>
        <strain evidence="3">ATCC 10970</strain>
    </source>
</reference>
<proteinExistence type="predicted"/>
<sequence length="121" mass="12207">MSTPAPSTSPAPASAPTGLPESDPFAPSKAALRVFAVLGFPLLAVAWVLFAIIVLHQAYSGDGASGPLAGAAQVALMLSPVAGLASFCIPDAPGHRARRTTIWIQYGLLVAGPVLAAVDFS</sequence>
<evidence type="ECO:0000256" key="1">
    <source>
        <dbReference type="SAM" id="MobiDB-lite"/>
    </source>
</evidence>
<dbReference type="Proteomes" id="UP000011074">
    <property type="component" value="Chromosome"/>
</dbReference>
<dbReference type="GeneID" id="66858646"/>
<organism evidence="3 4">
    <name type="scientific">Streptomyces rimosus subsp. rimosus (strain ATCC 10970 / DSM 40260 / JCM 4667 / NRRL 2234)</name>
    <dbReference type="NCBI Taxonomy" id="1265868"/>
    <lineage>
        <taxon>Bacteria</taxon>
        <taxon>Bacillati</taxon>
        <taxon>Actinomycetota</taxon>
        <taxon>Actinomycetes</taxon>
        <taxon>Kitasatosporales</taxon>
        <taxon>Streptomycetaceae</taxon>
        <taxon>Streptomyces</taxon>
    </lineage>
</organism>
<gene>
    <name evidence="3" type="ORF">SRIM_031730</name>
</gene>
<keyword evidence="2" id="KW-0472">Membrane</keyword>
<keyword evidence="2" id="KW-1133">Transmembrane helix</keyword>
<feature type="region of interest" description="Disordered" evidence="1">
    <location>
        <begin position="1"/>
        <end position="21"/>
    </location>
</feature>
<evidence type="ECO:0000313" key="4">
    <source>
        <dbReference type="Proteomes" id="UP000011074"/>
    </source>
</evidence>
<protein>
    <submittedName>
        <fullName evidence="3">Uncharacterized protein</fullName>
    </submittedName>
</protein>
<feature type="transmembrane region" description="Helical" evidence="2">
    <location>
        <begin position="68"/>
        <end position="89"/>
    </location>
</feature>
<evidence type="ECO:0000256" key="2">
    <source>
        <dbReference type="SAM" id="Phobius"/>
    </source>
</evidence>
<feature type="compositionally biased region" description="Low complexity" evidence="1">
    <location>
        <begin position="1"/>
        <end position="17"/>
    </location>
</feature>